<accession>A0ABQ9ELD1</accession>
<dbReference type="Proteomes" id="UP001217089">
    <property type="component" value="Unassembled WGS sequence"/>
</dbReference>
<evidence type="ECO:0000256" key="1">
    <source>
        <dbReference type="SAM" id="MobiDB-lite"/>
    </source>
</evidence>
<organism evidence="2 3">
    <name type="scientific">Tegillarca granosa</name>
    <name type="common">Malaysian cockle</name>
    <name type="synonym">Anadara granosa</name>
    <dbReference type="NCBI Taxonomy" id="220873"/>
    <lineage>
        <taxon>Eukaryota</taxon>
        <taxon>Metazoa</taxon>
        <taxon>Spiralia</taxon>
        <taxon>Lophotrochozoa</taxon>
        <taxon>Mollusca</taxon>
        <taxon>Bivalvia</taxon>
        <taxon>Autobranchia</taxon>
        <taxon>Pteriomorphia</taxon>
        <taxon>Arcoida</taxon>
        <taxon>Arcoidea</taxon>
        <taxon>Arcidae</taxon>
        <taxon>Tegillarca</taxon>
    </lineage>
</organism>
<keyword evidence="3" id="KW-1185">Reference proteome</keyword>
<comment type="caution">
    <text evidence="2">The sequence shown here is derived from an EMBL/GenBank/DDBJ whole genome shotgun (WGS) entry which is preliminary data.</text>
</comment>
<dbReference type="EMBL" id="JARBDR010000813">
    <property type="protein sequence ID" value="KAJ8306063.1"/>
    <property type="molecule type" value="Genomic_DNA"/>
</dbReference>
<evidence type="ECO:0000313" key="3">
    <source>
        <dbReference type="Proteomes" id="UP001217089"/>
    </source>
</evidence>
<feature type="region of interest" description="Disordered" evidence="1">
    <location>
        <begin position="171"/>
        <end position="197"/>
    </location>
</feature>
<name>A0ABQ9ELD1_TEGGR</name>
<reference evidence="2 3" key="1">
    <citation type="submission" date="2022-12" db="EMBL/GenBank/DDBJ databases">
        <title>Chromosome-level genome of Tegillarca granosa.</title>
        <authorList>
            <person name="Kim J."/>
        </authorList>
    </citation>
    <scope>NUCLEOTIDE SEQUENCE [LARGE SCALE GENOMIC DNA]</scope>
    <source>
        <strain evidence="2">Teg-2019</strain>
        <tissue evidence="2">Adductor muscle</tissue>
    </source>
</reference>
<feature type="compositionally biased region" description="Polar residues" evidence="1">
    <location>
        <begin position="171"/>
        <end position="184"/>
    </location>
</feature>
<protein>
    <submittedName>
        <fullName evidence="2">Uncharacterized protein</fullName>
    </submittedName>
</protein>
<sequence>MSMDFRKDTYKPKRQDTRFRTSYSQMSQWMTQPEMNKLRSINRSVGNVFGKKVPKKASPINVEGAPSPYVDAATGAAIDDTVPPHLRFHQNAGHDDFHKAFLAVSKQIPSLSYPEFGPPRLRMGRAGGSWRHVKEVLQAGGHRIVFVDGQIRWEDTLKLNKVPGGNLIQPVDNSRTTPMVSPQCDSALGRKSRRERASNNLVRTSMYSPATKQALEKANWNIMR</sequence>
<gene>
    <name evidence="2" type="ORF">KUTeg_016608</name>
</gene>
<proteinExistence type="predicted"/>
<evidence type="ECO:0000313" key="2">
    <source>
        <dbReference type="EMBL" id="KAJ8306063.1"/>
    </source>
</evidence>